<organism evidence="2 3">
    <name type="scientific">Candidatus Regiella insecticola 5.15</name>
    <dbReference type="NCBI Taxonomy" id="1005043"/>
    <lineage>
        <taxon>Bacteria</taxon>
        <taxon>Pseudomonadati</taxon>
        <taxon>Pseudomonadota</taxon>
        <taxon>Gammaproteobacteria</taxon>
        <taxon>Enterobacterales</taxon>
        <taxon>Enterobacteriaceae</taxon>
        <taxon>aphid secondary symbionts</taxon>
        <taxon>Candidatus Regiella</taxon>
    </lineage>
</organism>
<accession>G2GXJ9</accession>
<name>G2GXJ9_9ENTR</name>
<dbReference type="OrthoDB" id="6510662at2"/>
<evidence type="ECO:0000313" key="3">
    <source>
        <dbReference type="Proteomes" id="UP000004116"/>
    </source>
</evidence>
<reference evidence="2 3" key="1">
    <citation type="journal article" date="2012" name="Genome Res.">
        <title>Genomic basis of endosymbiont-conferred protection against an insect parasitoid.</title>
        <authorList>
            <person name="Hansen A.K."/>
            <person name="Vorburger C."/>
            <person name="Moran N.A."/>
        </authorList>
    </citation>
    <scope>NUCLEOTIDE SEQUENCE [LARGE SCALE GENOMIC DNA]</scope>
    <source>
        <strain evidence="3">R5.15</strain>
    </source>
</reference>
<dbReference type="GO" id="GO:0019867">
    <property type="term" value="C:outer membrane"/>
    <property type="evidence" value="ECO:0007669"/>
    <property type="project" value="InterPro"/>
</dbReference>
<sequence>MESSAFQDVVSVFTIDATNTRDTISKLATDTFSVMAFQQQALTRLQQGCISARGDWCWSINTNTSHTRTKDIVPGFNLGYGLTEIFSLGGVIEHAFSRSFPDSHEINGNNFSLGFYADWHFPFSFGKSYLRPAVSFSQYDLDIERSVLSHTEGGKGNSKLNGLGASIEGGQNFIFSNRVSLDWHAGLRYSHLSRNTYQEKNAVSFPVEYGEINYDNATGYMGADVRVSVLPSLMWMSGIEIAHTLKDNDLIYNAQADAIGAFSTKADLTETRNMLKTGVTYTLRKNLSLSVLTSLNQTNEGNKNWNTTFSLNGQF</sequence>
<dbReference type="AlphaFoldDB" id="G2GXJ9"/>
<dbReference type="SUPFAM" id="SSF103515">
    <property type="entry name" value="Autotransporter"/>
    <property type="match status" value="1"/>
</dbReference>
<dbReference type="Pfam" id="PF03797">
    <property type="entry name" value="Autotransporter"/>
    <property type="match status" value="1"/>
</dbReference>
<dbReference type="InterPro" id="IPR006315">
    <property type="entry name" value="OM_autotransptr_brl_dom"/>
</dbReference>
<protein>
    <submittedName>
        <fullName evidence="2">Outer membrane autotransporter barrel domain</fullName>
    </submittedName>
</protein>
<dbReference type="InterPro" id="IPR005546">
    <property type="entry name" value="Autotransporte_beta"/>
</dbReference>
<comment type="caution">
    <text evidence="2">The sequence shown here is derived from an EMBL/GenBank/DDBJ whole genome shotgun (WGS) entry which is preliminary data.</text>
</comment>
<dbReference type="Gene3D" id="2.40.128.130">
    <property type="entry name" value="Autotransporter beta-domain"/>
    <property type="match status" value="1"/>
</dbReference>
<evidence type="ECO:0000259" key="1">
    <source>
        <dbReference type="PROSITE" id="PS51208"/>
    </source>
</evidence>
<dbReference type="RefSeq" id="WP_006706193.1">
    <property type="nucleotide sequence ID" value="NZ_AGCA01000106.1"/>
</dbReference>
<dbReference type="InterPro" id="IPR036709">
    <property type="entry name" value="Autotransporte_beta_dom_sf"/>
</dbReference>
<keyword evidence="3" id="KW-1185">Reference proteome</keyword>
<dbReference type="EMBL" id="AGCA01000106">
    <property type="protein sequence ID" value="EGY29536.1"/>
    <property type="molecule type" value="Genomic_DNA"/>
</dbReference>
<dbReference type="PROSITE" id="PS51208">
    <property type="entry name" value="AUTOTRANSPORTER"/>
    <property type="match status" value="1"/>
</dbReference>
<dbReference type="SMART" id="SM00869">
    <property type="entry name" value="Autotransporter"/>
    <property type="match status" value="1"/>
</dbReference>
<evidence type="ECO:0000313" key="2">
    <source>
        <dbReference type="EMBL" id="EGY29536.1"/>
    </source>
</evidence>
<proteinExistence type="predicted"/>
<dbReference type="NCBIfam" id="TIGR01414">
    <property type="entry name" value="autotrans_barl"/>
    <property type="match status" value="1"/>
</dbReference>
<dbReference type="Proteomes" id="UP000004116">
    <property type="component" value="Unassembled WGS sequence"/>
</dbReference>
<gene>
    <name evidence="2" type="ORF">Rin_00004910</name>
</gene>
<feature type="domain" description="Autotransporter" evidence="1">
    <location>
        <begin position="48"/>
        <end position="315"/>
    </location>
</feature>